<feature type="chain" id="PRO_5047042762" evidence="1">
    <location>
        <begin position="27"/>
        <end position="74"/>
    </location>
</feature>
<name>A0ABP0YFL5_9ROSI</name>
<feature type="signal peptide" evidence="1">
    <location>
        <begin position="1"/>
        <end position="26"/>
    </location>
</feature>
<keyword evidence="1" id="KW-0732">Signal</keyword>
<evidence type="ECO:0000313" key="2">
    <source>
        <dbReference type="EMBL" id="CAK9318371.1"/>
    </source>
</evidence>
<sequence>MASTTLVAWEKAIFFALLLLAFNVWAREFVACTACESSLVTETNGVMGRRLIVRQLDVPRKGNYSPPPPPPYSY</sequence>
<keyword evidence="3" id="KW-1185">Reference proteome</keyword>
<dbReference type="EMBL" id="OZ021737">
    <property type="protein sequence ID" value="CAK9318371.1"/>
    <property type="molecule type" value="Genomic_DNA"/>
</dbReference>
<gene>
    <name evidence="2" type="ORF">CITCOLO1_LOCUS10335</name>
</gene>
<evidence type="ECO:0000313" key="3">
    <source>
        <dbReference type="Proteomes" id="UP001642487"/>
    </source>
</evidence>
<protein>
    <submittedName>
        <fullName evidence="2">Uncharacterized protein</fullName>
    </submittedName>
</protein>
<accession>A0ABP0YFL5</accession>
<evidence type="ECO:0000256" key="1">
    <source>
        <dbReference type="SAM" id="SignalP"/>
    </source>
</evidence>
<dbReference type="Proteomes" id="UP001642487">
    <property type="component" value="Chromosome 3"/>
</dbReference>
<reference evidence="2 3" key="1">
    <citation type="submission" date="2024-03" db="EMBL/GenBank/DDBJ databases">
        <authorList>
            <person name="Gkanogiannis A."/>
            <person name="Becerra Lopez-Lavalle L."/>
        </authorList>
    </citation>
    <scope>NUCLEOTIDE SEQUENCE [LARGE SCALE GENOMIC DNA]</scope>
</reference>
<organism evidence="2 3">
    <name type="scientific">Citrullus colocynthis</name>
    <name type="common">colocynth</name>
    <dbReference type="NCBI Taxonomy" id="252529"/>
    <lineage>
        <taxon>Eukaryota</taxon>
        <taxon>Viridiplantae</taxon>
        <taxon>Streptophyta</taxon>
        <taxon>Embryophyta</taxon>
        <taxon>Tracheophyta</taxon>
        <taxon>Spermatophyta</taxon>
        <taxon>Magnoliopsida</taxon>
        <taxon>eudicotyledons</taxon>
        <taxon>Gunneridae</taxon>
        <taxon>Pentapetalae</taxon>
        <taxon>rosids</taxon>
        <taxon>fabids</taxon>
        <taxon>Cucurbitales</taxon>
        <taxon>Cucurbitaceae</taxon>
        <taxon>Benincaseae</taxon>
        <taxon>Citrullus</taxon>
    </lineage>
</organism>
<proteinExistence type="predicted"/>